<dbReference type="Gene3D" id="3.40.50.410">
    <property type="entry name" value="von Willebrand factor, type A domain"/>
    <property type="match status" value="1"/>
</dbReference>
<evidence type="ECO:0000313" key="3">
    <source>
        <dbReference type="Proteomes" id="UP000008680"/>
    </source>
</evidence>
<gene>
    <name evidence="2" type="ordered locus">mru_0835</name>
</gene>
<protein>
    <recommendedName>
        <fullName evidence="1">VWFA domain-containing protein</fullName>
    </recommendedName>
</protein>
<dbReference type="HOGENOM" id="CLU_080398_1_0_2"/>
<dbReference type="KEGG" id="mru:mru_0835"/>
<name>D3E2C5_METRM</name>
<organism evidence="2 3">
    <name type="scientific">Methanobrevibacter ruminantium (strain ATCC 35063 / DSM 1093 / JCM 13430 / OCM 146 / M1)</name>
    <name type="common">Methanobacterium ruminantium</name>
    <dbReference type="NCBI Taxonomy" id="634498"/>
    <lineage>
        <taxon>Archaea</taxon>
        <taxon>Methanobacteriati</taxon>
        <taxon>Methanobacteriota</taxon>
        <taxon>Methanomada group</taxon>
        <taxon>Methanobacteria</taxon>
        <taxon>Methanobacteriales</taxon>
        <taxon>Methanobacteriaceae</taxon>
        <taxon>Methanobrevibacter</taxon>
    </lineage>
</organism>
<dbReference type="InterPro" id="IPR002035">
    <property type="entry name" value="VWF_A"/>
</dbReference>
<dbReference type="SUPFAM" id="SSF53300">
    <property type="entry name" value="vWA-like"/>
    <property type="match status" value="1"/>
</dbReference>
<evidence type="ECO:0000313" key="2">
    <source>
        <dbReference type="EMBL" id="ADC46686.1"/>
    </source>
</evidence>
<dbReference type="InterPro" id="IPR036465">
    <property type="entry name" value="vWFA_dom_sf"/>
</dbReference>
<dbReference type="Proteomes" id="UP000008680">
    <property type="component" value="Chromosome"/>
</dbReference>
<sequence length="228" mass="26246">MRELNMDEIKNAEKIESFDQVSAKLNKTEKEEIVIDEMDIVFLLDKSGSMFGIIDDTLGGFNSFIKREKEKEVKTRVTLVLFDHKYKVLYTRKPIEEVEELTEEDYYADGCTALLDAIGTTINRIEKEVCDEVLFVITTDGLENYSKEYSREDVKKLIRSHNWNFIFIGADIDSYEEAASLGIPSTRSANYEKSRRGVGSLYRSVSYAKRLRSSGESLDKVNWKRGLD</sequence>
<feature type="domain" description="VWFA" evidence="1">
    <location>
        <begin position="39"/>
        <end position="221"/>
    </location>
</feature>
<evidence type="ECO:0000259" key="1">
    <source>
        <dbReference type="PROSITE" id="PS50234"/>
    </source>
</evidence>
<dbReference type="eggNOG" id="arCOG07591">
    <property type="taxonomic scope" value="Archaea"/>
</dbReference>
<dbReference type="EMBL" id="CP001719">
    <property type="protein sequence ID" value="ADC46686.1"/>
    <property type="molecule type" value="Genomic_DNA"/>
</dbReference>
<dbReference type="AlphaFoldDB" id="D3E2C5"/>
<reference evidence="2 3" key="1">
    <citation type="journal article" date="2010" name="PLoS ONE">
        <title>The genome sequence of the rumen methanogen Methanobrevibacter ruminantium reveals new possibilities for controlling ruminant methane emissions.</title>
        <authorList>
            <person name="Leahy S.C."/>
            <person name="Kelly W.J."/>
            <person name="Altermann E."/>
            <person name="Ronimus R.S."/>
            <person name="Yeoman C.J."/>
            <person name="Pacheco D.M."/>
            <person name="Li D."/>
            <person name="Kong Z."/>
            <person name="McTavish S."/>
            <person name="Sang C."/>
            <person name="Lambie S.C."/>
            <person name="Janssen P.H."/>
            <person name="Dey D."/>
            <person name="Attwood G.T."/>
        </authorList>
    </citation>
    <scope>NUCLEOTIDE SEQUENCE [LARGE SCALE GENOMIC DNA]</scope>
    <source>
        <strain evidence="3">ATCC 35063 / DSM 1093 / JCM 13430 / OCM 146 / M1</strain>
    </source>
</reference>
<keyword evidence="3" id="KW-1185">Reference proteome</keyword>
<proteinExistence type="predicted"/>
<accession>D3E2C5</accession>
<dbReference type="PATRIC" id="fig|634498.28.peg.836"/>
<dbReference type="Pfam" id="PF00092">
    <property type="entry name" value="VWA"/>
    <property type="match status" value="1"/>
</dbReference>
<dbReference type="SMART" id="SM00327">
    <property type="entry name" value="VWA"/>
    <property type="match status" value="1"/>
</dbReference>
<dbReference type="PROSITE" id="PS50234">
    <property type="entry name" value="VWFA"/>
    <property type="match status" value="1"/>
</dbReference>
<dbReference type="CDD" id="cd00198">
    <property type="entry name" value="vWFA"/>
    <property type="match status" value="1"/>
</dbReference>